<protein>
    <submittedName>
        <fullName evidence="2">Uncharacterized protein</fullName>
    </submittedName>
</protein>
<feature type="compositionally biased region" description="Low complexity" evidence="1">
    <location>
        <begin position="35"/>
        <end position="46"/>
    </location>
</feature>
<keyword evidence="3" id="KW-1185">Reference proteome</keyword>
<evidence type="ECO:0000313" key="3">
    <source>
        <dbReference type="Proteomes" id="UP000324222"/>
    </source>
</evidence>
<dbReference type="AlphaFoldDB" id="A0A5B7G721"/>
<comment type="caution">
    <text evidence="2">The sequence shown here is derived from an EMBL/GenBank/DDBJ whole genome shotgun (WGS) entry which is preliminary data.</text>
</comment>
<accession>A0A5B7G721</accession>
<evidence type="ECO:0000313" key="2">
    <source>
        <dbReference type="EMBL" id="MPC55741.1"/>
    </source>
</evidence>
<organism evidence="2 3">
    <name type="scientific">Portunus trituberculatus</name>
    <name type="common">Swimming crab</name>
    <name type="synonym">Neptunus trituberculatus</name>
    <dbReference type="NCBI Taxonomy" id="210409"/>
    <lineage>
        <taxon>Eukaryota</taxon>
        <taxon>Metazoa</taxon>
        <taxon>Ecdysozoa</taxon>
        <taxon>Arthropoda</taxon>
        <taxon>Crustacea</taxon>
        <taxon>Multicrustacea</taxon>
        <taxon>Malacostraca</taxon>
        <taxon>Eumalacostraca</taxon>
        <taxon>Eucarida</taxon>
        <taxon>Decapoda</taxon>
        <taxon>Pleocyemata</taxon>
        <taxon>Brachyura</taxon>
        <taxon>Eubrachyura</taxon>
        <taxon>Portunoidea</taxon>
        <taxon>Portunidae</taxon>
        <taxon>Portuninae</taxon>
        <taxon>Portunus</taxon>
    </lineage>
</organism>
<feature type="compositionally biased region" description="Polar residues" evidence="1">
    <location>
        <begin position="17"/>
        <end position="28"/>
    </location>
</feature>
<dbReference type="EMBL" id="VSRR010013402">
    <property type="protein sequence ID" value="MPC55741.1"/>
    <property type="molecule type" value="Genomic_DNA"/>
</dbReference>
<evidence type="ECO:0000256" key="1">
    <source>
        <dbReference type="SAM" id="MobiDB-lite"/>
    </source>
</evidence>
<gene>
    <name evidence="2" type="ORF">E2C01_049686</name>
</gene>
<proteinExistence type="predicted"/>
<name>A0A5B7G721_PORTR</name>
<reference evidence="2 3" key="1">
    <citation type="submission" date="2019-05" db="EMBL/GenBank/DDBJ databases">
        <title>Another draft genome of Portunus trituberculatus and its Hox gene families provides insights of decapod evolution.</title>
        <authorList>
            <person name="Jeong J.-H."/>
            <person name="Song I."/>
            <person name="Kim S."/>
            <person name="Choi T."/>
            <person name="Kim D."/>
            <person name="Ryu S."/>
            <person name="Kim W."/>
        </authorList>
    </citation>
    <scope>NUCLEOTIDE SEQUENCE [LARGE SCALE GENOMIC DNA]</scope>
    <source>
        <tissue evidence="2">Muscle</tissue>
    </source>
</reference>
<sequence>MSWTPSGEQLRKRRMTSGETRQQATGKTSNRRRGSQPVSQPASQSVGLQHDMRPTFPVPVFEEELPRRQRGVGAALCPATVCHNAGCEDVGRRSGDEGCGGGGRKRILMFLYHALGIPDSSGQTHFRQDFNVCRRRGSLGRGRGRDRA</sequence>
<feature type="region of interest" description="Disordered" evidence="1">
    <location>
        <begin position="1"/>
        <end position="54"/>
    </location>
</feature>
<dbReference type="Proteomes" id="UP000324222">
    <property type="component" value="Unassembled WGS sequence"/>
</dbReference>